<dbReference type="PROSITE" id="PS50983">
    <property type="entry name" value="FE_B12_PBP"/>
    <property type="match status" value="1"/>
</dbReference>
<dbReference type="SUPFAM" id="SSF53807">
    <property type="entry name" value="Helical backbone' metal receptor"/>
    <property type="match status" value="1"/>
</dbReference>
<comment type="caution">
    <text evidence="3">The sequence shown here is derived from an EMBL/GenBank/DDBJ whole genome shotgun (WGS) entry which is preliminary data.</text>
</comment>
<organism evidence="3 4">
    <name type="scientific">Bisgaard Taxon 45</name>
    <dbReference type="NCBI Taxonomy" id="304289"/>
    <lineage>
        <taxon>Bacteria</taxon>
        <taxon>Pseudomonadati</taxon>
        <taxon>Pseudomonadota</taxon>
        <taxon>Gammaproteobacteria</taxon>
        <taxon>Pasteurellales</taxon>
        <taxon>Pasteurellaceae</taxon>
    </lineage>
</organism>
<protein>
    <submittedName>
        <fullName evidence="3">ABC transporter substrate-binding protein</fullName>
    </submittedName>
</protein>
<evidence type="ECO:0000313" key="4">
    <source>
        <dbReference type="Proteomes" id="UP001224083"/>
    </source>
</evidence>
<keyword evidence="4" id="KW-1185">Reference proteome</keyword>
<keyword evidence="1" id="KW-0732">Signal</keyword>
<name>A0ABT9KGW3_9PAST</name>
<feature type="chain" id="PRO_5045566156" evidence="1">
    <location>
        <begin position="28"/>
        <end position="344"/>
    </location>
</feature>
<dbReference type="PANTHER" id="PTHR30535:SF34">
    <property type="entry name" value="MOLYBDATE-BINDING PROTEIN MOLA"/>
    <property type="match status" value="1"/>
</dbReference>
<dbReference type="EMBL" id="JAQAHH010000009">
    <property type="protein sequence ID" value="MDP9501308.1"/>
    <property type="molecule type" value="Genomic_DNA"/>
</dbReference>
<dbReference type="CDD" id="cd01142">
    <property type="entry name" value="TroA_e"/>
    <property type="match status" value="1"/>
</dbReference>
<reference evidence="3 4" key="1">
    <citation type="submission" date="2022-12" db="EMBL/GenBank/DDBJ databases">
        <title>Genome sequence of Pasteurellaceae Bisgaard Taxon 45.</title>
        <authorList>
            <person name="Foggin C."/>
            <person name="Rosen L.E."/>
            <person name="Henton M."/>
            <person name="Buys A."/>
            <person name="Floyd T."/>
            <person name="Turner A.D."/>
            <person name="Tarbin J."/>
            <person name="Lloyd A.S."/>
            <person name="Chaitezvi C."/>
            <person name="Ellis R.J."/>
            <person name="Roberts H.C."/>
            <person name="Dastjerdi A."/>
            <person name="Nunez A."/>
            <person name="Van Vliet A.H."/>
            <person name="Steinbach F."/>
        </authorList>
    </citation>
    <scope>NUCLEOTIDE SEQUENCE [LARGE SCALE GENOMIC DNA]</scope>
    <source>
        <strain evidence="3 4">VF20HR</strain>
    </source>
</reference>
<dbReference type="Proteomes" id="UP001224083">
    <property type="component" value="Unassembled WGS sequence"/>
</dbReference>
<dbReference type="Gene3D" id="3.40.50.1980">
    <property type="entry name" value="Nitrogenase molybdenum iron protein domain"/>
    <property type="match status" value="2"/>
</dbReference>
<feature type="domain" description="Fe/B12 periplasmic-binding" evidence="2">
    <location>
        <begin position="46"/>
        <end position="310"/>
    </location>
</feature>
<dbReference type="PANTHER" id="PTHR30535">
    <property type="entry name" value="VITAMIN B12-BINDING PROTEIN"/>
    <property type="match status" value="1"/>
</dbReference>
<dbReference type="Pfam" id="PF01497">
    <property type="entry name" value="Peripla_BP_2"/>
    <property type="match status" value="1"/>
</dbReference>
<proteinExistence type="predicted"/>
<accession>A0ABT9KGW3</accession>
<dbReference type="InterPro" id="IPR050902">
    <property type="entry name" value="ABC_Transporter_SBP"/>
</dbReference>
<evidence type="ECO:0000256" key="1">
    <source>
        <dbReference type="SAM" id="SignalP"/>
    </source>
</evidence>
<evidence type="ECO:0000313" key="3">
    <source>
        <dbReference type="EMBL" id="MDP9501308.1"/>
    </source>
</evidence>
<gene>
    <name evidence="3" type="ORF">O7M46_10100</name>
</gene>
<feature type="signal peptide" evidence="1">
    <location>
        <begin position="1"/>
        <end position="27"/>
    </location>
</feature>
<evidence type="ECO:0000259" key="2">
    <source>
        <dbReference type="PROSITE" id="PS50983"/>
    </source>
</evidence>
<dbReference type="InterPro" id="IPR002491">
    <property type="entry name" value="ABC_transptr_periplasmic_BD"/>
</dbReference>
<sequence length="344" mass="38561">MFSYHFNHAIKRILLSVLLIVSPLVHSKTIEDAKGNTIDIPDQVTRIAGLWHANNQIILLLGGADKLVATTTVIQKHPWFNQVYPRIKTVPALTNGQTIQMEELLQQRPDVALISSSSMQEELTKAGIKPVMVMFQDFEGLKKTVQITANVIGDNAPQIAKQYIQELEDNIAFVEKRTQSLAEKEKPVVLHIANSNNLLKVDGGKSIIGDWITKAGGRNALPEQANLVEVSMEAILKANPDVIIIGSANAADGIKKIHSDPVWQNISAVKQQRVYVNPMGTFPWDRYSAEEALQVLWAAQKFHPTLFQDLDMIEKTQNFYKKYYHYDLSKENAQQILHGLDPLP</sequence>